<dbReference type="OrthoDB" id="3801566at2759"/>
<dbReference type="EMBL" id="ML976129">
    <property type="protein sequence ID" value="KAF1937691.1"/>
    <property type="molecule type" value="Genomic_DNA"/>
</dbReference>
<protein>
    <submittedName>
        <fullName evidence="2">Uncharacterized protein</fullName>
    </submittedName>
</protein>
<sequence>MSFDPAAHAYNNPALPSSAYGNISGELYLGEMKQINTSSWALGELGYKYDAPHVHADGQIDGGLHPPEYYAYSPPHTGSWEDGLQEIDGFDWPGVEEAEKFTSALDGESEGQGCEHLQGALSRAQSHVLPREGCLSLVDISTVDHDRRPSPEDAQSATTTPQPVIDTAPLEIACTESPRVPSPSPPRIPELSHAKLSTSAPVSLSLQSDLGPGSVDVENHHGVDPDRMDVDITPISAQNESAMEVPLNIREPVAQDNDGRSTSAQEEELVAAEAVAEGSNEPGDAMMTDPAPEASTWLSATILTPLPPTTSRWYGLMSSDNFQPIAASARPPTLHTPETEHSHATVVRLQRAAAFKDTLVPTHDLSVYSTPASTSAVVQNDQMEDLEAILEHPEDDMRPQDIVLPAPQLQSELETSVGEETAQVETEVAAPVASPAEEPTDLQLMELALTPVAENVHEPWEAQLRAQLQEATETAEATATDIATEATVEDAADADTDDSPDGIPEILSPGYRERAVGTKPANPTTAANEVSVQASSTSASTLLEQHLERNQESPPFIPLEPEIEAIGVQDDEIAGASTENVKAGAQAGHVVTQSLLEAQLLNIEVDDMRVDDQSSDAAAAMDVDEETATSPLDARHTIEALKHASTAPASKAKSANPRKHSRPAKQLKDASDTEEDTPAKKKPRTKATPVKPRASRAKKPSTAPQEQASDVKTRRPIPKRSAAKSAKEAETGLEMVSRPNGGTPRLAHFAYGKYSKRVSNATAPGLPGDIIFGTEAELDQPDNDFGVDMEEEEEERYSEVEMPTNRKRTVGMDIAAAPHTPPSSNNKRVSNSEMESLSGTRYRDRPARGAQQGVGVEDRRAMPGIHFALHLNQDTHVRPRAVEERSAVVVAPNHGNSFMLIEKGDEVERAGSVEAGGRDSQDDDGDDDGDVVESRELPNDDNDDVSDGDWSDAAIAAVKKEKGKAKGNPRLMAVQSKSGTFSRASTPAASVASSGSMPGSYKYGFTPARGPKTTGTGTVDTPARKSRAKAKATLKPKTAPKAKEKARKSGSDAVPADAEPPKEPDIRKTRRASALEDDIRKAASAKERQRALEVSKLTKAKLRSGGAEEGK</sequence>
<feature type="compositionally biased region" description="Acidic residues" evidence="1">
    <location>
        <begin position="487"/>
        <end position="500"/>
    </location>
</feature>
<dbReference type="Proteomes" id="UP000800038">
    <property type="component" value="Unassembled WGS sequence"/>
</dbReference>
<gene>
    <name evidence="2" type="ORF">EJ02DRAFT_437698</name>
</gene>
<reference evidence="2" key="1">
    <citation type="journal article" date="2020" name="Stud. Mycol.">
        <title>101 Dothideomycetes genomes: a test case for predicting lifestyles and emergence of pathogens.</title>
        <authorList>
            <person name="Haridas S."/>
            <person name="Albert R."/>
            <person name="Binder M."/>
            <person name="Bloem J."/>
            <person name="Labutti K."/>
            <person name="Salamov A."/>
            <person name="Andreopoulos B."/>
            <person name="Baker S."/>
            <person name="Barry K."/>
            <person name="Bills G."/>
            <person name="Bluhm B."/>
            <person name="Cannon C."/>
            <person name="Castanera R."/>
            <person name="Culley D."/>
            <person name="Daum C."/>
            <person name="Ezra D."/>
            <person name="Gonzalez J."/>
            <person name="Henrissat B."/>
            <person name="Kuo A."/>
            <person name="Liang C."/>
            <person name="Lipzen A."/>
            <person name="Lutzoni F."/>
            <person name="Magnuson J."/>
            <person name="Mondo S."/>
            <person name="Nolan M."/>
            <person name="Ohm R."/>
            <person name="Pangilinan J."/>
            <person name="Park H.-J."/>
            <person name="Ramirez L."/>
            <person name="Alfaro M."/>
            <person name="Sun H."/>
            <person name="Tritt A."/>
            <person name="Yoshinaga Y."/>
            <person name="Zwiers L.-H."/>
            <person name="Turgeon B."/>
            <person name="Goodwin S."/>
            <person name="Spatafora J."/>
            <person name="Crous P."/>
            <person name="Grigoriev I."/>
        </authorList>
    </citation>
    <scope>NUCLEOTIDE SEQUENCE</scope>
    <source>
        <strain evidence="2">CBS 161.51</strain>
    </source>
</reference>
<feature type="region of interest" description="Disordered" evidence="1">
    <location>
        <begin position="469"/>
        <end position="508"/>
    </location>
</feature>
<proteinExistence type="predicted"/>
<feature type="compositionally biased region" description="Polar residues" evidence="1">
    <location>
        <begin position="153"/>
        <end position="162"/>
    </location>
</feature>
<evidence type="ECO:0000313" key="2">
    <source>
        <dbReference type="EMBL" id="KAF1937691.1"/>
    </source>
</evidence>
<feature type="region of interest" description="Disordered" evidence="1">
    <location>
        <begin position="642"/>
        <end position="741"/>
    </location>
</feature>
<feature type="compositionally biased region" description="Polar residues" evidence="1">
    <location>
        <begin position="975"/>
        <end position="997"/>
    </location>
</feature>
<feature type="compositionally biased region" description="Low complexity" evidence="1">
    <location>
        <begin position="470"/>
        <end position="486"/>
    </location>
</feature>
<feature type="compositionally biased region" description="Acidic residues" evidence="1">
    <location>
        <begin position="939"/>
        <end position="950"/>
    </location>
</feature>
<evidence type="ECO:0000313" key="3">
    <source>
        <dbReference type="Proteomes" id="UP000800038"/>
    </source>
</evidence>
<feature type="compositionally biased region" description="Acidic residues" evidence="1">
    <location>
        <begin position="921"/>
        <end position="931"/>
    </location>
</feature>
<dbReference type="AlphaFoldDB" id="A0A6A5SAN4"/>
<feature type="compositionally biased region" description="Polar residues" evidence="1">
    <location>
        <begin position="822"/>
        <end position="839"/>
    </location>
</feature>
<feature type="compositionally biased region" description="Basic residues" evidence="1">
    <location>
        <begin position="656"/>
        <end position="665"/>
    </location>
</feature>
<feature type="compositionally biased region" description="Low complexity" evidence="1">
    <location>
        <begin position="643"/>
        <end position="655"/>
    </location>
</feature>
<accession>A0A6A5SAN4</accession>
<feature type="compositionally biased region" description="Basic and acidic residues" evidence="1">
    <location>
        <begin position="1059"/>
        <end position="1092"/>
    </location>
</feature>
<feature type="region of interest" description="Disordered" evidence="1">
    <location>
        <begin position="913"/>
        <end position="1092"/>
    </location>
</feature>
<feature type="compositionally biased region" description="Basic residues" evidence="1">
    <location>
        <begin position="1024"/>
        <end position="1040"/>
    </location>
</feature>
<organism evidence="2 3">
    <name type="scientific">Clathrospora elynae</name>
    <dbReference type="NCBI Taxonomy" id="706981"/>
    <lineage>
        <taxon>Eukaryota</taxon>
        <taxon>Fungi</taxon>
        <taxon>Dikarya</taxon>
        <taxon>Ascomycota</taxon>
        <taxon>Pezizomycotina</taxon>
        <taxon>Dothideomycetes</taxon>
        <taxon>Pleosporomycetidae</taxon>
        <taxon>Pleosporales</taxon>
        <taxon>Diademaceae</taxon>
        <taxon>Clathrospora</taxon>
    </lineage>
</organism>
<feature type="compositionally biased region" description="Basic and acidic residues" evidence="1">
    <location>
        <begin position="1041"/>
        <end position="1050"/>
    </location>
</feature>
<feature type="region of interest" description="Disordered" evidence="1">
    <location>
        <begin position="614"/>
        <end position="633"/>
    </location>
</feature>
<name>A0A6A5SAN4_9PLEO</name>
<evidence type="ECO:0000256" key="1">
    <source>
        <dbReference type="SAM" id="MobiDB-lite"/>
    </source>
</evidence>
<feature type="region of interest" description="Disordered" evidence="1">
    <location>
        <begin position="144"/>
        <end position="200"/>
    </location>
</feature>
<keyword evidence="3" id="KW-1185">Reference proteome</keyword>
<feature type="region of interest" description="Disordered" evidence="1">
    <location>
        <begin position="815"/>
        <end position="855"/>
    </location>
</feature>